<keyword evidence="3" id="KW-1185">Reference proteome</keyword>
<gene>
    <name evidence="2" type="ORF">CAEBREN_19870</name>
</gene>
<protein>
    <submittedName>
        <fullName evidence="2">Uncharacterized protein</fullName>
    </submittedName>
</protein>
<dbReference type="AlphaFoldDB" id="G0M6X3"/>
<dbReference type="InParanoid" id="G0M6X3"/>
<evidence type="ECO:0000313" key="3">
    <source>
        <dbReference type="Proteomes" id="UP000008068"/>
    </source>
</evidence>
<evidence type="ECO:0000313" key="2">
    <source>
        <dbReference type="EMBL" id="EGT30275.1"/>
    </source>
</evidence>
<dbReference type="EMBL" id="GL379786">
    <property type="protein sequence ID" value="EGT30275.1"/>
    <property type="molecule type" value="Genomic_DNA"/>
</dbReference>
<feature type="signal peptide" evidence="1">
    <location>
        <begin position="1"/>
        <end position="21"/>
    </location>
</feature>
<keyword evidence="1" id="KW-0732">Signal</keyword>
<sequence>MKLLLWLLPFILVLLNNGVGALSCYHYTNADESLTVVHNKSYCTSDFFEEFKNASFTGAGIEINGVKYPSTDKIGTEPFCTKALANEKDGSDWKRHMCYCFQEYCNYPFTYSEFVFRGFKISPVFPTNEDVFPMKE</sequence>
<feature type="chain" id="PRO_5003402782" evidence="1">
    <location>
        <begin position="22"/>
        <end position="136"/>
    </location>
</feature>
<reference evidence="3" key="1">
    <citation type="submission" date="2011-07" db="EMBL/GenBank/DDBJ databases">
        <authorList>
            <consortium name="Caenorhabditis brenneri Sequencing and Analysis Consortium"/>
            <person name="Wilson R.K."/>
        </authorList>
    </citation>
    <scope>NUCLEOTIDE SEQUENCE [LARGE SCALE GENOMIC DNA]</scope>
    <source>
        <strain evidence="3">PB2801</strain>
    </source>
</reference>
<evidence type="ECO:0000256" key="1">
    <source>
        <dbReference type="SAM" id="SignalP"/>
    </source>
</evidence>
<proteinExistence type="predicted"/>
<dbReference type="HOGENOM" id="CLU_158838_0_0_1"/>
<dbReference type="OrthoDB" id="5891204at2759"/>
<organism evidence="3">
    <name type="scientific">Caenorhabditis brenneri</name>
    <name type="common">Nematode worm</name>
    <dbReference type="NCBI Taxonomy" id="135651"/>
    <lineage>
        <taxon>Eukaryota</taxon>
        <taxon>Metazoa</taxon>
        <taxon>Ecdysozoa</taxon>
        <taxon>Nematoda</taxon>
        <taxon>Chromadorea</taxon>
        <taxon>Rhabditida</taxon>
        <taxon>Rhabditina</taxon>
        <taxon>Rhabditomorpha</taxon>
        <taxon>Rhabditoidea</taxon>
        <taxon>Rhabditidae</taxon>
        <taxon>Peloderinae</taxon>
        <taxon>Caenorhabditis</taxon>
    </lineage>
</organism>
<accession>G0M6X3</accession>
<name>G0M6X3_CAEBE</name>
<dbReference type="PROSITE" id="PS51257">
    <property type="entry name" value="PROKAR_LIPOPROTEIN"/>
    <property type="match status" value="1"/>
</dbReference>
<dbReference type="Proteomes" id="UP000008068">
    <property type="component" value="Unassembled WGS sequence"/>
</dbReference>